<dbReference type="SUPFAM" id="SSF51735">
    <property type="entry name" value="NAD(P)-binding Rossmann-fold domains"/>
    <property type="match status" value="1"/>
</dbReference>
<dbReference type="Pfam" id="PF00106">
    <property type="entry name" value="adh_short"/>
    <property type="match status" value="1"/>
</dbReference>
<dbReference type="InterPro" id="IPR002347">
    <property type="entry name" value="SDR_fam"/>
</dbReference>
<name>A0A453GY02_AEGTS</name>
<dbReference type="PANTHER" id="PTHR48476">
    <property type="entry name" value="SHORT-CHAIN DEHYDROGENASE TIC 32, CHLOROPLASTIC-LIKE"/>
    <property type="match status" value="1"/>
</dbReference>
<dbReference type="Proteomes" id="UP000015105">
    <property type="component" value="Chromosome 4D"/>
</dbReference>
<dbReference type="InterPro" id="IPR036291">
    <property type="entry name" value="NAD(P)-bd_dom_sf"/>
</dbReference>
<dbReference type="PRINTS" id="PR00080">
    <property type="entry name" value="SDRFAMILY"/>
</dbReference>
<evidence type="ECO:0000313" key="3">
    <source>
        <dbReference type="Proteomes" id="UP000015105"/>
    </source>
</evidence>
<proteinExistence type="inferred from homology"/>
<keyword evidence="3" id="KW-1185">Reference proteome</keyword>
<reference evidence="2" key="4">
    <citation type="submission" date="2019-03" db="UniProtKB">
        <authorList>
            <consortium name="EnsemblPlants"/>
        </authorList>
    </citation>
    <scope>IDENTIFICATION</scope>
</reference>
<organism evidence="2 3">
    <name type="scientific">Aegilops tauschii subsp. strangulata</name>
    <name type="common">Goatgrass</name>
    <dbReference type="NCBI Taxonomy" id="200361"/>
    <lineage>
        <taxon>Eukaryota</taxon>
        <taxon>Viridiplantae</taxon>
        <taxon>Streptophyta</taxon>
        <taxon>Embryophyta</taxon>
        <taxon>Tracheophyta</taxon>
        <taxon>Spermatophyta</taxon>
        <taxon>Magnoliopsida</taxon>
        <taxon>Liliopsida</taxon>
        <taxon>Poales</taxon>
        <taxon>Poaceae</taxon>
        <taxon>BOP clade</taxon>
        <taxon>Pooideae</taxon>
        <taxon>Triticodae</taxon>
        <taxon>Triticeae</taxon>
        <taxon>Triticinae</taxon>
        <taxon>Aegilops</taxon>
    </lineage>
</organism>
<dbReference type="Gramene" id="AET4Gv20004600.4">
    <property type="protein sequence ID" value="AET4Gv20004600.4"/>
    <property type="gene ID" value="AET4Gv20004600"/>
</dbReference>
<dbReference type="PRINTS" id="PR00081">
    <property type="entry name" value="GDHRDH"/>
</dbReference>
<dbReference type="Gene3D" id="3.40.50.720">
    <property type="entry name" value="NAD(P)-binding Rossmann-like Domain"/>
    <property type="match status" value="1"/>
</dbReference>
<dbReference type="InterPro" id="IPR055280">
    <property type="entry name" value="TIC32"/>
</dbReference>
<protein>
    <submittedName>
        <fullName evidence="2">Uncharacterized protein</fullName>
    </submittedName>
</protein>
<comment type="similarity">
    <text evidence="1">Belongs to the short-chain dehydrogenases/reductases (SDR) family.</text>
</comment>
<dbReference type="AlphaFoldDB" id="A0A453GY02"/>
<dbReference type="EnsemblPlants" id="AET4Gv20004600.4">
    <property type="protein sequence ID" value="AET4Gv20004600.4"/>
    <property type="gene ID" value="AET4Gv20004600"/>
</dbReference>
<reference evidence="3" key="2">
    <citation type="journal article" date="2017" name="Nat. Plants">
        <title>The Aegilops tauschii genome reveals multiple impacts of transposons.</title>
        <authorList>
            <person name="Zhao G."/>
            <person name="Zou C."/>
            <person name="Li K."/>
            <person name="Wang K."/>
            <person name="Li T."/>
            <person name="Gao L."/>
            <person name="Zhang X."/>
            <person name="Wang H."/>
            <person name="Yang Z."/>
            <person name="Liu X."/>
            <person name="Jiang W."/>
            <person name="Mao L."/>
            <person name="Kong X."/>
            <person name="Jiao Y."/>
            <person name="Jia J."/>
        </authorList>
    </citation>
    <scope>NUCLEOTIDE SEQUENCE [LARGE SCALE GENOMIC DNA]</scope>
    <source>
        <strain evidence="3">cv. AL8/78</strain>
    </source>
</reference>
<evidence type="ECO:0000256" key="1">
    <source>
        <dbReference type="RuleBase" id="RU000363"/>
    </source>
</evidence>
<reference evidence="2" key="5">
    <citation type="journal article" date="2021" name="G3 (Bethesda)">
        <title>Aegilops tauschii genome assembly Aet v5.0 features greater sequence contiguity and improved annotation.</title>
        <authorList>
            <person name="Wang L."/>
            <person name="Zhu T."/>
            <person name="Rodriguez J.C."/>
            <person name="Deal K.R."/>
            <person name="Dubcovsky J."/>
            <person name="McGuire P.E."/>
            <person name="Lux T."/>
            <person name="Spannagl M."/>
            <person name="Mayer K.F.X."/>
            <person name="Baldrich P."/>
            <person name="Meyers B.C."/>
            <person name="Huo N."/>
            <person name="Gu Y.Q."/>
            <person name="Zhou H."/>
            <person name="Devos K.M."/>
            <person name="Bennetzen J.L."/>
            <person name="Unver T."/>
            <person name="Budak H."/>
            <person name="Gulick P.J."/>
            <person name="Galiba G."/>
            <person name="Kalapos B."/>
            <person name="Nelson D.R."/>
            <person name="Li P."/>
            <person name="You F.M."/>
            <person name="Luo M.C."/>
            <person name="Dvorak J."/>
        </authorList>
    </citation>
    <scope>NUCLEOTIDE SEQUENCE [LARGE SCALE GENOMIC DNA]</scope>
    <source>
        <strain evidence="2">cv. AL8/78</strain>
    </source>
</reference>
<accession>A0A453GY02</accession>
<reference evidence="2" key="3">
    <citation type="journal article" date="2017" name="Nature">
        <title>Genome sequence of the progenitor of the wheat D genome Aegilops tauschii.</title>
        <authorList>
            <person name="Luo M.C."/>
            <person name="Gu Y.Q."/>
            <person name="Puiu D."/>
            <person name="Wang H."/>
            <person name="Twardziok S.O."/>
            <person name="Deal K.R."/>
            <person name="Huo N."/>
            <person name="Zhu T."/>
            <person name="Wang L."/>
            <person name="Wang Y."/>
            <person name="McGuire P.E."/>
            <person name="Liu S."/>
            <person name="Long H."/>
            <person name="Ramasamy R.K."/>
            <person name="Rodriguez J.C."/>
            <person name="Van S.L."/>
            <person name="Yuan L."/>
            <person name="Wang Z."/>
            <person name="Xia Z."/>
            <person name="Xiao L."/>
            <person name="Anderson O.D."/>
            <person name="Ouyang S."/>
            <person name="Liang Y."/>
            <person name="Zimin A.V."/>
            <person name="Pertea G."/>
            <person name="Qi P."/>
            <person name="Bennetzen J.L."/>
            <person name="Dai X."/>
            <person name="Dawson M.W."/>
            <person name="Muller H.G."/>
            <person name="Kugler K."/>
            <person name="Rivarola-Duarte L."/>
            <person name="Spannagl M."/>
            <person name="Mayer K.F.X."/>
            <person name="Lu F.H."/>
            <person name="Bevan M.W."/>
            <person name="Leroy P."/>
            <person name="Li P."/>
            <person name="You F.M."/>
            <person name="Sun Q."/>
            <person name="Liu Z."/>
            <person name="Lyons E."/>
            <person name="Wicker T."/>
            <person name="Salzberg S.L."/>
            <person name="Devos K.M."/>
            <person name="Dvorak J."/>
        </authorList>
    </citation>
    <scope>NUCLEOTIDE SEQUENCE [LARGE SCALE GENOMIC DNA]</scope>
    <source>
        <strain evidence="2">cv. AL8/78</strain>
    </source>
</reference>
<dbReference type="CDD" id="cd05327">
    <property type="entry name" value="retinol-DH_like_SDR_c_like"/>
    <property type="match status" value="1"/>
</dbReference>
<evidence type="ECO:0000313" key="2">
    <source>
        <dbReference type="EnsemblPlants" id="AET4Gv20004600.4"/>
    </source>
</evidence>
<sequence>SRKGASGFSWASTADQVTAGISAAGLTAIVTGASSGIGAETARVLAARGAHVVMAVRNLAAAEAVRQAVLAETPGGSVEVMELDLSSLASVRNFAADFAATGLPLNILVNNAGVMATPFSLSKDGIEMQFATNHVGHFLLTNLLLETMKKTSRESNVEGRIVNVSSEGHRFAYKEGIRFAKLNDEEEYVISVRSSRFPVRFTFFEDKSVTCCFNLALFRYSTIAAYGQSKLANILHANELARRFKEEGVNITANSLHPGAIITNLLRHHSIIDVLHRTLGRLVLKNAKQVRSGTMYVQSSSQGGVSIMLQYYIV</sequence>
<dbReference type="PANTHER" id="PTHR48476:SF2">
    <property type="entry name" value="SHORT-CHAIN DEHYDROGENASE_REDUCTASE"/>
    <property type="match status" value="1"/>
</dbReference>
<reference evidence="3" key="1">
    <citation type="journal article" date="2014" name="Science">
        <title>Ancient hybridizations among the ancestral genomes of bread wheat.</title>
        <authorList>
            <consortium name="International Wheat Genome Sequencing Consortium,"/>
            <person name="Marcussen T."/>
            <person name="Sandve S.R."/>
            <person name="Heier L."/>
            <person name="Spannagl M."/>
            <person name="Pfeifer M."/>
            <person name="Jakobsen K.S."/>
            <person name="Wulff B.B."/>
            <person name="Steuernagel B."/>
            <person name="Mayer K.F."/>
            <person name="Olsen O.A."/>
        </authorList>
    </citation>
    <scope>NUCLEOTIDE SEQUENCE [LARGE SCALE GENOMIC DNA]</scope>
    <source>
        <strain evidence="3">cv. AL8/78</strain>
    </source>
</reference>